<accession>A0ABR2W2Y4</accession>
<feature type="region of interest" description="Disordered" evidence="1">
    <location>
        <begin position="118"/>
        <end position="155"/>
    </location>
</feature>
<comment type="caution">
    <text evidence="4">The sequence shown here is derived from an EMBL/GenBank/DDBJ whole genome shotgun (WGS) entry which is preliminary data.</text>
</comment>
<dbReference type="EMBL" id="JASJQH010007116">
    <property type="protein sequence ID" value="KAK9717979.1"/>
    <property type="molecule type" value="Genomic_DNA"/>
</dbReference>
<feature type="region of interest" description="Disordered" evidence="1">
    <location>
        <begin position="1"/>
        <end position="27"/>
    </location>
</feature>
<keyword evidence="5" id="KW-1185">Reference proteome</keyword>
<feature type="compositionally biased region" description="Polar residues" evidence="1">
    <location>
        <begin position="118"/>
        <end position="133"/>
    </location>
</feature>
<gene>
    <name evidence="4" type="primary">SQS1_1</name>
    <name evidence="4" type="ORF">K7432_005838</name>
</gene>
<dbReference type="SUPFAM" id="SSF82708">
    <property type="entry name" value="R3H domain"/>
    <property type="match status" value="1"/>
</dbReference>
<name>A0ABR2W2Y4_9FUNG</name>
<feature type="compositionally biased region" description="Polar residues" evidence="1">
    <location>
        <begin position="230"/>
        <end position="239"/>
    </location>
</feature>
<dbReference type="InterPro" id="IPR000467">
    <property type="entry name" value="G_patch_dom"/>
</dbReference>
<feature type="compositionally biased region" description="Basic and acidic residues" evidence="1">
    <location>
        <begin position="219"/>
        <end position="229"/>
    </location>
</feature>
<dbReference type="InterPro" id="IPR001374">
    <property type="entry name" value="R3H_dom"/>
</dbReference>
<evidence type="ECO:0000313" key="4">
    <source>
        <dbReference type="EMBL" id="KAK9717979.1"/>
    </source>
</evidence>
<dbReference type="InterPro" id="IPR051189">
    <property type="entry name" value="Splicing_assoc_domain"/>
</dbReference>
<evidence type="ECO:0000256" key="1">
    <source>
        <dbReference type="SAM" id="MobiDB-lite"/>
    </source>
</evidence>
<feature type="compositionally biased region" description="Polar residues" evidence="1">
    <location>
        <begin position="198"/>
        <end position="218"/>
    </location>
</feature>
<proteinExistence type="predicted"/>
<feature type="domain" description="G-patch" evidence="2">
    <location>
        <begin position="457"/>
        <end position="500"/>
    </location>
</feature>
<organism evidence="4 5">
    <name type="scientific">Basidiobolus ranarum</name>
    <dbReference type="NCBI Taxonomy" id="34480"/>
    <lineage>
        <taxon>Eukaryota</taxon>
        <taxon>Fungi</taxon>
        <taxon>Fungi incertae sedis</taxon>
        <taxon>Zoopagomycota</taxon>
        <taxon>Entomophthoromycotina</taxon>
        <taxon>Basidiobolomycetes</taxon>
        <taxon>Basidiobolales</taxon>
        <taxon>Basidiobolaceae</taxon>
        <taxon>Basidiobolus</taxon>
    </lineage>
</organism>
<dbReference type="InterPro" id="IPR036867">
    <property type="entry name" value="R3H_dom_sf"/>
</dbReference>
<dbReference type="SMART" id="SM00393">
    <property type="entry name" value="R3H"/>
    <property type="match status" value="1"/>
</dbReference>
<dbReference type="PROSITE" id="PS51061">
    <property type="entry name" value="R3H"/>
    <property type="match status" value="1"/>
</dbReference>
<evidence type="ECO:0000259" key="2">
    <source>
        <dbReference type="PROSITE" id="PS50174"/>
    </source>
</evidence>
<dbReference type="PANTHER" id="PTHR14195">
    <property type="entry name" value="G PATCH DOMAIN CONTAINING PROTEIN 2"/>
    <property type="match status" value="1"/>
</dbReference>
<sequence>MKKENGSNRKSKVSLKSAYTDNSTREREKRLAQYLAEETGLCFEEVLEFGEEASSNEDISSFEEVEVDALPTHSVQTSPSIDFEDNVVVDFKNTFSDSSEDNEEEELWKKIRELSLVTSKKTSTKGAKNSQSKDSLEGSLVSKPTNSKKKVGKKILPDENARFLSVLNGTFSSTERGSSNWNRTQPKKNQLELEKESTSYNIVNGTFVKHQTQPNMTKDNSHVNKEKKNSSNTSQSLPKQLNWREPDPLIHSDSEESDTPDFRSSLSKNTRETTRNSRSITITKQAPNVKSKNPSQKGKRVEKKEKQKEDDPKWEPFNMYHINGLILQFLKDSSVTSIPLECMDKNKRQAVHLLANAYNLKSKSMGAGDKRYPVLYRTKYTMDPVNPAKIRQILRSANTTPRKAKSPFESTKKERYGKGNAKNQVFTPTKASRVYNPNSPIPPIGSVVGQFAEPIGESNIGHQMLQKMGWSPGEGLSSGRTTPVEAIVRGRSRVGLGGGL</sequence>
<feature type="compositionally biased region" description="Polar residues" evidence="1">
    <location>
        <begin position="169"/>
        <end position="188"/>
    </location>
</feature>
<feature type="compositionally biased region" description="Basic and acidic residues" evidence="1">
    <location>
        <begin position="302"/>
        <end position="314"/>
    </location>
</feature>
<dbReference type="Pfam" id="PF01585">
    <property type="entry name" value="G-patch"/>
    <property type="match status" value="1"/>
</dbReference>
<dbReference type="Gene3D" id="3.30.1370.50">
    <property type="entry name" value="R3H-like domain"/>
    <property type="match status" value="1"/>
</dbReference>
<feature type="region of interest" description="Disordered" evidence="1">
    <location>
        <begin position="169"/>
        <end position="315"/>
    </location>
</feature>
<dbReference type="PROSITE" id="PS50174">
    <property type="entry name" value="G_PATCH"/>
    <property type="match status" value="1"/>
</dbReference>
<evidence type="ECO:0000313" key="5">
    <source>
        <dbReference type="Proteomes" id="UP001479436"/>
    </source>
</evidence>
<feature type="region of interest" description="Disordered" evidence="1">
    <location>
        <begin position="399"/>
        <end position="419"/>
    </location>
</feature>
<feature type="compositionally biased region" description="Polar residues" evidence="1">
    <location>
        <begin position="276"/>
        <end position="296"/>
    </location>
</feature>
<evidence type="ECO:0000259" key="3">
    <source>
        <dbReference type="PROSITE" id="PS51061"/>
    </source>
</evidence>
<dbReference type="Pfam" id="PF01424">
    <property type="entry name" value="R3H"/>
    <property type="match status" value="1"/>
</dbReference>
<reference evidence="4 5" key="1">
    <citation type="submission" date="2023-04" db="EMBL/GenBank/DDBJ databases">
        <title>Genome of Basidiobolus ranarum AG-B5.</title>
        <authorList>
            <person name="Stajich J.E."/>
            <person name="Carter-House D."/>
            <person name="Gryganskyi A."/>
        </authorList>
    </citation>
    <scope>NUCLEOTIDE SEQUENCE [LARGE SCALE GENOMIC DNA]</scope>
    <source>
        <strain evidence="4 5">AG-B5</strain>
    </source>
</reference>
<dbReference type="CDD" id="cd02325">
    <property type="entry name" value="R3H"/>
    <property type="match status" value="1"/>
</dbReference>
<feature type="compositionally biased region" description="Basic and acidic residues" evidence="1">
    <location>
        <begin position="242"/>
        <end position="254"/>
    </location>
</feature>
<dbReference type="Proteomes" id="UP001479436">
    <property type="component" value="Unassembled WGS sequence"/>
</dbReference>
<protein>
    <submittedName>
        <fullName evidence="4">Squalene synthetase-like protein</fullName>
    </submittedName>
</protein>
<feature type="domain" description="R3H" evidence="3">
    <location>
        <begin position="316"/>
        <end position="379"/>
    </location>
</feature>
<dbReference type="SMART" id="SM00443">
    <property type="entry name" value="G_patch"/>
    <property type="match status" value="1"/>
</dbReference>